<evidence type="ECO:0000313" key="4">
    <source>
        <dbReference type="Proteomes" id="UP000823486"/>
    </source>
</evidence>
<dbReference type="PANTHER" id="PTHR43000">
    <property type="entry name" value="DTDP-D-GLUCOSE 4,6-DEHYDRATASE-RELATED"/>
    <property type="match status" value="1"/>
</dbReference>
<dbReference type="Gene3D" id="3.40.50.720">
    <property type="entry name" value="NAD(P)-binding Rossmann-like Domain"/>
    <property type="match status" value="1"/>
</dbReference>
<comment type="caution">
    <text evidence="3">The sequence shown here is derived from an EMBL/GenBank/DDBJ whole genome shotgun (WGS) entry which is preliminary data.</text>
</comment>
<organism evidence="3 4">
    <name type="scientific">Peribacillus deserti</name>
    <dbReference type="NCBI Taxonomy" id="673318"/>
    <lineage>
        <taxon>Bacteria</taxon>
        <taxon>Bacillati</taxon>
        <taxon>Bacillota</taxon>
        <taxon>Bacilli</taxon>
        <taxon>Bacillales</taxon>
        <taxon>Bacillaceae</taxon>
        <taxon>Peribacillus</taxon>
    </lineage>
</organism>
<dbReference type="Pfam" id="PF01370">
    <property type="entry name" value="Epimerase"/>
    <property type="match status" value="1"/>
</dbReference>
<dbReference type="EMBL" id="JAFBFI010000002">
    <property type="protein sequence ID" value="MBM7691245.1"/>
    <property type="molecule type" value="Genomic_DNA"/>
</dbReference>
<dbReference type="EC" id="5.1.3.2" evidence="3"/>
<name>A0ABS2QDY8_9BACI</name>
<comment type="similarity">
    <text evidence="1">Belongs to the NAD(P)-dependent epimerase/dehydratase family.</text>
</comment>
<protein>
    <submittedName>
        <fullName evidence="3">UDP-glucose 4-epimerase</fullName>
        <ecNumber evidence="3">5.1.3.2</ecNumber>
    </submittedName>
</protein>
<dbReference type="InterPro" id="IPR001509">
    <property type="entry name" value="Epimerase_deHydtase"/>
</dbReference>
<keyword evidence="3" id="KW-0413">Isomerase</keyword>
<dbReference type="InterPro" id="IPR036291">
    <property type="entry name" value="NAD(P)-bd_dom_sf"/>
</dbReference>
<proteinExistence type="inferred from homology"/>
<accession>A0ABS2QDY8</accession>
<gene>
    <name evidence="3" type="ORF">JOC77_000650</name>
</gene>
<reference evidence="3 4" key="1">
    <citation type="submission" date="2021-01" db="EMBL/GenBank/DDBJ databases">
        <title>Genomic Encyclopedia of Type Strains, Phase IV (KMG-IV): sequencing the most valuable type-strain genomes for metagenomic binning, comparative biology and taxonomic classification.</title>
        <authorList>
            <person name="Goeker M."/>
        </authorList>
    </citation>
    <scope>NUCLEOTIDE SEQUENCE [LARGE SCALE GENOMIC DNA]</scope>
    <source>
        <strain evidence="3 4">DSM 105482</strain>
    </source>
</reference>
<evidence type="ECO:0000256" key="1">
    <source>
        <dbReference type="ARBA" id="ARBA00007637"/>
    </source>
</evidence>
<dbReference type="Proteomes" id="UP000823486">
    <property type="component" value="Unassembled WGS sequence"/>
</dbReference>
<evidence type="ECO:0000313" key="3">
    <source>
        <dbReference type="EMBL" id="MBM7691245.1"/>
    </source>
</evidence>
<dbReference type="GO" id="GO:0003978">
    <property type="term" value="F:UDP-glucose 4-epimerase activity"/>
    <property type="evidence" value="ECO:0007669"/>
    <property type="project" value="UniProtKB-EC"/>
</dbReference>
<evidence type="ECO:0000259" key="2">
    <source>
        <dbReference type="Pfam" id="PF01370"/>
    </source>
</evidence>
<dbReference type="SUPFAM" id="SSF51735">
    <property type="entry name" value="NAD(P)-binding Rossmann-fold domains"/>
    <property type="match status" value="1"/>
</dbReference>
<keyword evidence="4" id="KW-1185">Reference proteome</keyword>
<feature type="domain" description="NAD-dependent epimerase/dehydratase" evidence="2">
    <location>
        <begin position="4"/>
        <end position="233"/>
    </location>
</feature>
<sequence>MKAIVTGGAGFIGSHLAGALISNGAEVHVIDNLISGFKHNLPRQAILHQADICSNEARMIILREKPDIIFHLAAQADVGRSISEPKYDSEVNINGTINILEACRDASVAKLVFASTSGVYGNLEKPLLSEKDITVPISYYGLSKLTAESYIRLFHQLYGLSYTILRYGNVYGPRQTAKGEGGVVAVFLEKVRNGLPLNIHGDGEQTRDFIYVRDVVQANLAAIERGHQETIQISTSQSTSVNRLVNLLTNIHGSNIDFSHSPARPGDIKHSCLDNKKARIILHWNPEVDILLGLKETYKFKQA</sequence>
<dbReference type="RefSeq" id="WP_204538453.1">
    <property type="nucleotide sequence ID" value="NZ_JAFBFI010000002.1"/>
</dbReference>